<feature type="transmembrane region" description="Helical" evidence="2">
    <location>
        <begin position="156"/>
        <end position="174"/>
    </location>
</feature>
<sequence length="588" mass="63674">MEVDVNVDVPETERVTEQEARTELDRLLSDPQFHSTERNRNFLRFVAKEMFEGRAAAVKAYTIAVDVFGRPCSFDPTTDPIVRIEATRLRASLAQYYEARAEEGSVRIELPRGRYIPVFTKAPPQGEDVDDTDATDSPDVTGTYSVWRDVIYKRRLVLGVIFAALLSGAIWSISGQGPVFSEKPSVAIDMKMAGDDTDTEAGLIRDYLMIALSQFQTLKLAAGEKPAMTATAVTAQPAAGGLTLFKPVRRTASSYQVILKYHPTNADRSVWWQIVNPATGEALRSGVERVSLDRMPGIDVRHELITSLATRFAGTRGVITGLELAHELVAPTFGNGCILRAAVAAEQLDADGLWEARTCLDATLLAMPNDPDINAELAIVQLESDVPEAPTELTPRALTLANKAVALAPMSDRAGYAQMLAQFRNGQTEAAFVSGYRAMMLNPNNSMIPARLGAMLFAEGRWAEGSGLAIKAGMIENIPHSEAGLTLALDAYRRGEFAEALLRVQQMGRSNNYVANILELAASGQTGNAQSAAEAAKRLNARHDHFWVSFRSSMAARHYSPALIDQLGAGLMKVGLALPGPVAAASPE</sequence>
<reference evidence="4" key="1">
    <citation type="journal article" date="2017" name="Int J Environ Stud">
        <title>Does the Miocene-Pliocene relict legume Oxytropis triphylla form nitrogen-fixing nodules with a combination of bacterial strains?</title>
        <authorList>
            <person name="Safronova V."/>
            <person name="Belimov A."/>
            <person name="Sazanova A."/>
            <person name="Kuznetsova I."/>
            <person name="Popova J."/>
            <person name="Andronov E."/>
            <person name="Verkhozina A."/>
            <person name="Tikhonovich I."/>
        </authorList>
    </citation>
    <scope>NUCLEOTIDE SEQUENCE [LARGE SCALE GENOMIC DNA]</scope>
    <source>
        <strain evidence="4">Tri-38</strain>
    </source>
</reference>
<dbReference type="KEGG" id="pht:BLM14_01160"/>
<keyword evidence="2" id="KW-0472">Membrane</keyword>
<dbReference type="Gene3D" id="1.25.40.10">
    <property type="entry name" value="Tetratricopeptide repeat domain"/>
    <property type="match status" value="1"/>
</dbReference>
<dbReference type="Proteomes" id="UP000232163">
    <property type="component" value="Unassembled WGS sequence"/>
</dbReference>
<dbReference type="InterPro" id="IPR011990">
    <property type="entry name" value="TPR-like_helical_dom_sf"/>
</dbReference>
<keyword evidence="2" id="KW-0812">Transmembrane</keyword>
<evidence type="ECO:0000256" key="1">
    <source>
        <dbReference type="SAM" id="MobiDB-lite"/>
    </source>
</evidence>
<dbReference type="RefSeq" id="WP_099997725.1">
    <property type="nucleotide sequence ID" value="NZ_CP017940.1"/>
</dbReference>
<dbReference type="EMBL" id="MZMT01000020">
    <property type="protein sequence ID" value="PIO45360.1"/>
    <property type="molecule type" value="Genomic_DNA"/>
</dbReference>
<gene>
    <name evidence="3" type="ORF">B5P45_07775</name>
</gene>
<keyword evidence="4" id="KW-1185">Reference proteome</keyword>
<protein>
    <recommendedName>
        <fullName evidence="5">Adenylate cyclase</fullName>
    </recommendedName>
</protein>
<proteinExistence type="predicted"/>
<evidence type="ECO:0008006" key="5">
    <source>
        <dbReference type="Google" id="ProtNLM"/>
    </source>
</evidence>
<evidence type="ECO:0000313" key="3">
    <source>
        <dbReference type="EMBL" id="PIO45360.1"/>
    </source>
</evidence>
<dbReference type="AlphaFoldDB" id="A0A2N9W0U2"/>
<evidence type="ECO:0000313" key="4">
    <source>
        <dbReference type="Proteomes" id="UP000232163"/>
    </source>
</evidence>
<comment type="caution">
    <text evidence="3">The sequence shown here is derived from an EMBL/GenBank/DDBJ whole genome shotgun (WGS) entry which is preliminary data.</text>
</comment>
<feature type="compositionally biased region" description="Basic and acidic residues" evidence="1">
    <location>
        <begin position="11"/>
        <end position="20"/>
    </location>
</feature>
<keyword evidence="2" id="KW-1133">Transmembrane helix</keyword>
<dbReference type="OrthoDB" id="100177at2"/>
<accession>A0A2N9W0U2</accession>
<organism evidence="3 4">
    <name type="scientific">Phyllobacterium zundukense</name>
    <dbReference type="NCBI Taxonomy" id="1867719"/>
    <lineage>
        <taxon>Bacteria</taxon>
        <taxon>Pseudomonadati</taxon>
        <taxon>Pseudomonadota</taxon>
        <taxon>Alphaproteobacteria</taxon>
        <taxon>Hyphomicrobiales</taxon>
        <taxon>Phyllobacteriaceae</taxon>
        <taxon>Phyllobacterium</taxon>
    </lineage>
</organism>
<dbReference type="SUPFAM" id="SSF48452">
    <property type="entry name" value="TPR-like"/>
    <property type="match status" value="1"/>
</dbReference>
<feature type="region of interest" description="Disordered" evidence="1">
    <location>
        <begin position="1"/>
        <end position="20"/>
    </location>
</feature>
<evidence type="ECO:0000256" key="2">
    <source>
        <dbReference type="SAM" id="Phobius"/>
    </source>
</evidence>
<name>A0A2N9W0U2_9HYPH</name>